<reference evidence="3 5" key="2">
    <citation type="submission" date="2018-11" db="EMBL/GenBank/DDBJ databases">
        <authorList>
            <consortium name="Pathogen Informatics"/>
        </authorList>
    </citation>
    <scope>NUCLEOTIDE SEQUENCE [LARGE SCALE GENOMIC DNA]</scope>
</reference>
<dbReference type="STRING" id="318479.A0A0N4UD40"/>
<organism evidence="4 6">
    <name type="scientific">Dracunculus medinensis</name>
    <name type="common">Guinea worm</name>
    <dbReference type="NCBI Taxonomy" id="318479"/>
    <lineage>
        <taxon>Eukaryota</taxon>
        <taxon>Metazoa</taxon>
        <taxon>Ecdysozoa</taxon>
        <taxon>Nematoda</taxon>
        <taxon>Chromadorea</taxon>
        <taxon>Rhabditida</taxon>
        <taxon>Spirurina</taxon>
        <taxon>Dracunculoidea</taxon>
        <taxon>Dracunculidae</taxon>
        <taxon>Dracunculus</taxon>
    </lineage>
</organism>
<evidence type="ECO:0000313" key="4">
    <source>
        <dbReference type="Proteomes" id="UP000038040"/>
    </source>
</evidence>
<feature type="coiled-coil region" evidence="1">
    <location>
        <begin position="301"/>
        <end position="356"/>
    </location>
</feature>
<feature type="compositionally biased region" description="Polar residues" evidence="2">
    <location>
        <begin position="509"/>
        <end position="526"/>
    </location>
</feature>
<evidence type="ECO:0000256" key="1">
    <source>
        <dbReference type="SAM" id="Coils"/>
    </source>
</evidence>
<dbReference type="AlphaFoldDB" id="A0A0N4UD40"/>
<dbReference type="EMBL" id="UYYG01001175">
    <property type="protein sequence ID" value="VDN59047.1"/>
    <property type="molecule type" value="Genomic_DNA"/>
</dbReference>
<evidence type="ECO:0000256" key="2">
    <source>
        <dbReference type="SAM" id="MobiDB-lite"/>
    </source>
</evidence>
<keyword evidence="1" id="KW-0175">Coiled coil</keyword>
<evidence type="ECO:0000313" key="3">
    <source>
        <dbReference type="EMBL" id="VDN59047.1"/>
    </source>
</evidence>
<protein>
    <submittedName>
        <fullName evidence="6">CCDC66 domain-containing protein</fullName>
    </submittedName>
</protein>
<dbReference type="WBParaSite" id="DME_0000522101-mRNA-1">
    <property type="protein sequence ID" value="DME_0000522101-mRNA-1"/>
    <property type="gene ID" value="DME_0000522101"/>
</dbReference>
<reference evidence="6" key="1">
    <citation type="submission" date="2017-02" db="UniProtKB">
        <authorList>
            <consortium name="WormBaseParasite"/>
        </authorList>
    </citation>
    <scope>IDENTIFICATION</scope>
</reference>
<proteinExistence type="predicted"/>
<gene>
    <name evidence="3" type="ORF">DME_LOCUS9020</name>
</gene>
<accession>A0A0N4UD40</accession>
<dbReference type="Proteomes" id="UP000274756">
    <property type="component" value="Unassembled WGS sequence"/>
</dbReference>
<dbReference type="OrthoDB" id="5919113at2759"/>
<evidence type="ECO:0000313" key="5">
    <source>
        <dbReference type="Proteomes" id="UP000274756"/>
    </source>
</evidence>
<feature type="compositionally biased region" description="Polar residues" evidence="2">
    <location>
        <begin position="446"/>
        <end position="456"/>
    </location>
</feature>
<sequence length="613" mass="68909">MNPSDYNENNSNLSRQRDGSLIRKKRLQWAIEKANEETWFPFGTPGGGAPNKKHEAIDHQHLKELQNCGTAESVCEYSSCHSQQSSVSIDKPVNMANPVKVVEAGPQNSSFINPCLSPYVPSVNGPIPVRFIYPQNSFGQAMQPEAFQLSPNGFSGYSLAYPVQIISQSFNDLSQTKTAVDGQQLEVIQPCSEQWANQALWRNYPPIESVRTSTPTSFGINNASSGNQPLAVVRPLIIPIVPPNHYMDQQSTLLSQPVPSEKNNSLSSSTTSLCSSYLRSIDSDSKIRAKQTEQIFDAQVSEKKKAEALRIEEEKKELIKKENERKHMEEIEAEKINEEEMRRLKAEEEKARIEAAILDSIEKAKKEAALLRKAKIYKHILEGSENTLEKSVLGDDELENSRLIREVEVLERQKQYDMERLMNGLKIKSKDSKNDNRQNPMPKGSRNINCSSTSADDSLPFDMNLSRNSRGRQSLRLPSKPKHLLQHRSDSTERISLKNDIKKRRVPPEQNSSRKSINGSTISENNQFVESPVSNKSLVNDQCFDENIPNGVISSSKNSFDRLHKPSPELRRSNANTLDHRLSIGLPSNIMKTRNETVNRSKITINGNSTSVS</sequence>
<keyword evidence="5" id="KW-1185">Reference proteome</keyword>
<dbReference type="Proteomes" id="UP000038040">
    <property type="component" value="Unplaced"/>
</dbReference>
<feature type="compositionally biased region" description="Basic and acidic residues" evidence="2">
    <location>
        <begin position="487"/>
        <end position="500"/>
    </location>
</feature>
<name>A0A0N4UD40_DRAME</name>
<feature type="region of interest" description="Disordered" evidence="2">
    <location>
        <begin position="424"/>
        <end position="526"/>
    </location>
</feature>
<evidence type="ECO:0000313" key="6">
    <source>
        <dbReference type="WBParaSite" id="DME_0000522101-mRNA-1"/>
    </source>
</evidence>